<dbReference type="InterPro" id="IPR001034">
    <property type="entry name" value="DeoR_HTH"/>
</dbReference>
<protein>
    <submittedName>
        <fullName evidence="5">DeoR/GlpR transcriptional regulator</fullName>
    </submittedName>
</protein>
<dbReference type="GO" id="GO:0003677">
    <property type="term" value="F:DNA binding"/>
    <property type="evidence" value="ECO:0007669"/>
    <property type="project" value="UniProtKB-KW"/>
</dbReference>
<evidence type="ECO:0000259" key="4">
    <source>
        <dbReference type="PROSITE" id="PS51000"/>
    </source>
</evidence>
<dbReference type="PRINTS" id="PR00037">
    <property type="entry name" value="HTHLACR"/>
</dbReference>
<keyword evidence="1" id="KW-0805">Transcription regulation</keyword>
<dbReference type="PROSITE" id="PS51000">
    <property type="entry name" value="HTH_DEOR_2"/>
    <property type="match status" value="1"/>
</dbReference>
<evidence type="ECO:0000313" key="6">
    <source>
        <dbReference type="Proteomes" id="UP000310636"/>
    </source>
</evidence>
<feature type="domain" description="HTH deoR-type" evidence="4">
    <location>
        <begin position="3"/>
        <end position="58"/>
    </location>
</feature>
<name>A0A4S4C8Y5_9BACL</name>
<dbReference type="PANTHER" id="PTHR30363">
    <property type="entry name" value="HTH-TYPE TRANSCRIPTIONAL REGULATOR SRLR-RELATED"/>
    <property type="match status" value="1"/>
</dbReference>
<dbReference type="Gene3D" id="1.10.10.10">
    <property type="entry name" value="Winged helix-like DNA-binding domain superfamily/Winged helix DNA-binding domain"/>
    <property type="match status" value="1"/>
</dbReference>
<evidence type="ECO:0000313" key="5">
    <source>
        <dbReference type="EMBL" id="THF84481.1"/>
    </source>
</evidence>
<dbReference type="InterPro" id="IPR050313">
    <property type="entry name" value="Carb_Metab_HTH_regulators"/>
</dbReference>
<dbReference type="InterPro" id="IPR036390">
    <property type="entry name" value="WH_DNA-bd_sf"/>
</dbReference>
<dbReference type="PANTHER" id="PTHR30363:SF44">
    <property type="entry name" value="AGA OPERON TRANSCRIPTIONAL REPRESSOR-RELATED"/>
    <property type="match status" value="1"/>
</dbReference>
<evidence type="ECO:0000256" key="1">
    <source>
        <dbReference type="ARBA" id="ARBA00023015"/>
    </source>
</evidence>
<keyword evidence="2" id="KW-0238">DNA-binding</keyword>
<dbReference type="InterPro" id="IPR018356">
    <property type="entry name" value="Tscrpt_reg_HTH_DeoR_CS"/>
</dbReference>
<dbReference type="AlphaFoldDB" id="A0A4S4C8Y5"/>
<evidence type="ECO:0000256" key="2">
    <source>
        <dbReference type="ARBA" id="ARBA00023125"/>
    </source>
</evidence>
<dbReference type="InterPro" id="IPR037171">
    <property type="entry name" value="NagB/RpiA_transferase-like"/>
</dbReference>
<dbReference type="Gene3D" id="3.40.50.1360">
    <property type="match status" value="1"/>
</dbReference>
<dbReference type="SUPFAM" id="SSF46785">
    <property type="entry name" value="Winged helix' DNA-binding domain"/>
    <property type="match status" value="1"/>
</dbReference>
<comment type="caution">
    <text evidence="5">The sequence shown here is derived from an EMBL/GenBank/DDBJ whole genome shotgun (WGS) entry which is preliminary data.</text>
</comment>
<dbReference type="InterPro" id="IPR036388">
    <property type="entry name" value="WH-like_DNA-bd_sf"/>
</dbReference>
<dbReference type="GO" id="GO:0003700">
    <property type="term" value="F:DNA-binding transcription factor activity"/>
    <property type="evidence" value="ECO:0007669"/>
    <property type="project" value="InterPro"/>
</dbReference>
<dbReference type="RefSeq" id="WP_136367796.1">
    <property type="nucleotide sequence ID" value="NZ_SSOB01000001.1"/>
</dbReference>
<dbReference type="Pfam" id="PF08220">
    <property type="entry name" value="HTH_DeoR"/>
    <property type="match status" value="1"/>
</dbReference>
<organism evidence="5 6">
    <name type="scientific">Cohnella fermenti</name>
    <dbReference type="NCBI Taxonomy" id="2565925"/>
    <lineage>
        <taxon>Bacteria</taxon>
        <taxon>Bacillati</taxon>
        <taxon>Bacillota</taxon>
        <taxon>Bacilli</taxon>
        <taxon>Bacillales</taxon>
        <taxon>Paenibacillaceae</taxon>
        <taxon>Cohnella</taxon>
    </lineage>
</organism>
<proteinExistence type="predicted"/>
<dbReference type="EMBL" id="SSOB01000001">
    <property type="protein sequence ID" value="THF84481.1"/>
    <property type="molecule type" value="Genomic_DNA"/>
</dbReference>
<dbReference type="InterPro" id="IPR014036">
    <property type="entry name" value="DeoR-like_C"/>
</dbReference>
<dbReference type="SUPFAM" id="SSF100950">
    <property type="entry name" value="NagB/RpiA/CoA transferase-like"/>
    <property type="match status" value="1"/>
</dbReference>
<gene>
    <name evidence="5" type="ORF">E6C55_00405</name>
</gene>
<dbReference type="SMART" id="SM00420">
    <property type="entry name" value="HTH_DEOR"/>
    <property type="match status" value="1"/>
</dbReference>
<reference evidence="5 6" key="1">
    <citation type="submission" date="2019-04" db="EMBL/GenBank/DDBJ databases">
        <title>Cohnella sp. nov. isolated from preserved vegetables.</title>
        <authorList>
            <person name="Lin S.-Y."/>
            <person name="Hung M.-H."/>
            <person name="Young C.-C."/>
        </authorList>
    </citation>
    <scope>NUCLEOTIDE SEQUENCE [LARGE SCALE GENOMIC DNA]</scope>
    <source>
        <strain evidence="5 6">CC-MHH1044</strain>
    </source>
</reference>
<dbReference type="Pfam" id="PF00455">
    <property type="entry name" value="DeoRC"/>
    <property type="match status" value="1"/>
</dbReference>
<dbReference type="OrthoDB" id="9797223at2"/>
<keyword evidence="6" id="KW-1185">Reference proteome</keyword>
<sequence>MLARERHNKIIQMLHRQQFIKANDLMKAFGVSFETIRRDLDHLEKENYLRRVHGGATLPENDYRIELPFTIREHKLKEEKRELALTASRFVTEGQSLILDVSTTNTEFAKVLCEKFERLTVMTNSFVIANLLMNKPLFTIIFVGGVVRNSEQSIVGDFAEAFVAQFHADTFFMSTSGISLEEGLTDYGIGEIQLKVKMLHRSKRVIALADSSKFEVVSLHPVCSLREIDKIVTDSKVSPEIVRLYKARGTEIVCS</sequence>
<accession>A0A4S4C8Y5</accession>
<evidence type="ECO:0000256" key="3">
    <source>
        <dbReference type="ARBA" id="ARBA00023163"/>
    </source>
</evidence>
<dbReference type="Proteomes" id="UP000310636">
    <property type="component" value="Unassembled WGS sequence"/>
</dbReference>
<keyword evidence="3" id="KW-0804">Transcription</keyword>
<dbReference type="SMART" id="SM01134">
    <property type="entry name" value="DeoRC"/>
    <property type="match status" value="1"/>
</dbReference>
<dbReference type="PROSITE" id="PS00894">
    <property type="entry name" value="HTH_DEOR_1"/>
    <property type="match status" value="1"/>
</dbReference>